<dbReference type="Proteomes" id="UP000190683">
    <property type="component" value="Unassembled WGS sequence"/>
</dbReference>
<name>A0A1T0CSD0_9GAMM</name>
<evidence type="ECO:0000313" key="2">
    <source>
        <dbReference type="EMBL" id="OOS25246.1"/>
    </source>
</evidence>
<feature type="transmembrane region" description="Helical" evidence="1">
    <location>
        <begin position="6"/>
        <end position="24"/>
    </location>
</feature>
<dbReference type="RefSeq" id="WP_078317515.1">
    <property type="nucleotide sequence ID" value="NZ_MUYV01000005.1"/>
</dbReference>
<proteinExistence type="predicted"/>
<keyword evidence="1" id="KW-0472">Membrane</keyword>
<dbReference type="STRING" id="573983.B0681_04250"/>
<dbReference type="AlphaFoldDB" id="A0A1T0CSD0"/>
<keyword evidence="1" id="KW-1133">Transmembrane helix</keyword>
<reference evidence="2 3" key="1">
    <citation type="submission" date="2017-02" db="EMBL/GenBank/DDBJ databases">
        <title>Draft genome sequence of Moraxella porci CCUG 54912T type strain.</title>
        <authorList>
            <person name="Salva-Serra F."/>
            <person name="Engstrom-Jakobsson H."/>
            <person name="Thorell K."/>
            <person name="Jaen-Luchoro D."/>
            <person name="Gonzales-Siles L."/>
            <person name="Karlsson R."/>
            <person name="Yazdan S."/>
            <person name="Boulund F."/>
            <person name="Johnning A."/>
            <person name="Engstrand L."/>
            <person name="Kristiansson E."/>
            <person name="Moore E."/>
        </authorList>
    </citation>
    <scope>NUCLEOTIDE SEQUENCE [LARGE SCALE GENOMIC DNA]</scope>
    <source>
        <strain evidence="2 3">CCUG 54912</strain>
    </source>
</reference>
<accession>A0A1T0CSD0</accession>
<comment type="caution">
    <text evidence="2">The sequence shown here is derived from an EMBL/GenBank/DDBJ whole genome shotgun (WGS) entry which is preliminary data.</text>
</comment>
<keyword evidence="3" id="KW-1185">Reference proteome</keyword>
<organism evidence="2 3">
    <name type="scientific">Moraxella porci DSM 25326</name>
    <dbReference type="NCBI Taxonomy" id="573983"/>
    <lineage>
        <taxon>Bacteria</taxon>
        <taxon>Pseudomonadati</taxon>
        <taxon>Pseudomonadota</taxon>
        <taxon>Gammaproteobacteria</taxon>
        <taxon>Moraxellales</taxon>
        <taxon>Moraxellaceae</taxon>
        <taxon>Moraxella</taxon>
    </lineage>
</organism>
<evidence type="ECO:0000313" key="3">
    <source>
        <dbReference type="Proteomes" id="UP000190683"/>
    </source>
</evidence>
<gene>
    <name evidence="2" type="ORF">B0681_04250</name>
</gene>
<dbReference type="EMBL" id="MUYV01000005">
    <property type="protein sequence ID" value="OOS25246.1"/>
    <property type="molecule type" value="Genomic_DNA"/>
</dbReference>
<sequence>MNTHPFAFIVPVIVFVISIAHFVISGERPYGRDKPYANRTKIFQEFQQEMPKLTKGLGEPTRIFHAHKQGADFVGISHSYPKSETLTQLVHTNATEHNWQITTSSDATTTLYCRNQQELRIEPSSLHPNVVVISLYFYTNPKDRSCP</sequence>
<keyword evidence="1" id="KW-0812">Transmembrane</keyword>
<protein>
    <submittedName>
        <fullName evidence="2">Uncharacterized protein</fullName>
    </submittedName>
</protein>
<evidence type="ECO:0000256" key="1">
    <source>
        <dbReference type="SAM" id="Phobius"/>
    </source>
</evidence>